<gene>
    <name evidence="5" type="ORF">FPZ45_09950</name>
</gene>
<dbReference type="InterPro" id="IPR016032">
    <property type="entry name" value="Sig_transdc_resp-reg_C-effctor"/>
</dbReference>
<name>A0A559JNJ6_9BACL</name>
<dbReference type="GO" id="GO:0006355">
    <property type="term" value="P:regulation of DNA-templated transcription"/>
    <property type="evidence" value="ECO:0007669"/>
    <property type="project" value="InterPro"/>
</dbReference>
<protein>
    <submittedName>
        <fullName evidence="5">Response regulator transcription factor</fullName>
    </submittedName>
</protein>
<dbReference type="PROSITE" id="PS00622">
    <property type="entry name" value="HTH_LUXR_1"/>
    <property type="match status" value="1"/>
</dbReference>
<dbReference type="PANTHER" id="PTHR43214">
    <property type="entry name" value="TWO-COMPONENT RESPONSE REGULATOR"/>
    <property type="match status" value="1"/>
</dbReference>
<reference evidence="5 6" key="1">
    <citation type="submission" date="2019-07" db="EMBL/GenBank/DDBJ databases">
        <authorList>
            <person name="Kim J."/>
        </authorList>
    </citation>
    <scope>NUCLEOTIDE SEQUENCE [LARGE SCALE GENOMIC DNA]</scope>
    <source>
        <strain evidence="5 6">G13</strain>
    </source>
</reference>
<evidence type="ECO:0000313" key="6">
    <source>
        <dbReference type="Proteomes" id="UP000316330"/>
    </source>
</evidence>
<accession>A0A559JNJ6</accession>
<proteinExistence type="predicted"/>
<dbReference type="Gene3D" id="1.10.10.10">
    <property type="entry name" value="Winged helix-like DNA-binding domain superfamily/Winged helix DNA-binding domain"/>
    <property type="match status" value="1"/>
</dbReference>
<evidence type="ECO:0000313" key="5">
    <source>
        <dbReference type="EMBL" id="TVY01447.1"/>
    </source>
</evidence>
<feature type="domain" description="HTH luxR-type" evidence="4">
    <location>
        <begin position="117"/>
        <end position="182"/>
    </location>
</feature>
<evidence type="ECO:0000256" key="3">
    <source>
        <dbReference type="ARBA" id="ARBA00023163"/>
    </source>
</evidence>
<evidence type="ECO:0000259" key="4">
    <source>
        <dbReference type="PROSITE" id="PS50043"/>
    </source>
</evidence>
<dbReference type="EMBL" id="VNJJ01000004">
    <property type="protein sequence ID" value="TVY01447.1"/>
    <property type="molecule type" value="Genomic_DNA"/>
</dbReference>
<keyword evidence="1" id="KW-0805">Transcription regulation</keyword>
<dbReference type="Pfam" id="PF00196">
    <property type="entry name" value="GerE"/>
    <property type="match status" value="1"/>
</dbReference>
<dbReference type="InterPro" id="IPR000792">
    <property type="entry name" value="Tscrpt_reg_LuxR_C"/>
</dbReference>
<dbReference type="GO" id="GO:0003677">
    <property type="term" value="F:DNA binding"/>
    <property type="evidence" value="ECO:0007669"/>
    <property type="project" value="UniProtKB-KW"/>
</dbReference>
<keyword evidence="3" id="KW-0804">Transcription</keyword>
<dbReference type="InterPro" id="IPR039420">
    <property type="entry name" value="WalR-like"/>
</dbReference>
<keyword evidence="6" id="KW-1185">Reference proteome</keyword>
<dbReference type="AlphaFoldDB" id="A0A559JNJ6"/>
<dbReference type="PRINTS" id="PR00038">
    <property type="entry name" value="HTHLUXR"/>
</dbReference>
<dbReference type="Proteomes" id="UP000316330">
    <property type="component" value="Unassembled WGS sequence"/>
</dbReference>
<comment type="caution">
    <text evidence="5">The sequence shown here is derived from an EMBL/GenBank/DDBJ whole genome shotgun (WGS) entry which is preliminary data.</text>
</comment>
<keyword evidence="2" id="KW-0238">DNA-binding</keyword>
<dbReference type="OrthoDB" id="118459at2"/>
<dbReference type="PANTHER" id="PTHR43214:SF41">
    <property type="entry name" value="NITRATE_NITRITE RESPONSE REGULATOR PROTEIN NARP"/>
    <property type="match status" value="1"/>
</dbReference>
<dbReference type="SUPFAM" id="SSF46894">
    <property type="entry name" value="C-terminal effector domain of the bipartite response regulators"/>
    <property type="match status" value="1"/>
</dbReference>
<organism evidence="5 6">
    <name type="scientific">Cohnella terricola</name>
    <dbReference type="NCBI Taxonomy" id="1289167"/>
    <lineage>
        <taxon>Bacteria</taxon>
        <taxon>Bacillati</taxon>
        <taxon>Bacillota</taxon>
        <taxon>Bacilli</taxon>
        <taxon>Bacillales</taxon>
        <taxon>Paenibacillaceae</taxon>
        <taxon>Cohnella</taxon>
    </lineage>
</organism>
<dbReference type="InterPro" id="IPR036388">
    <property type="entry name" value="WH-like_DNA-bd_sf"/>
</dbReference>
<dbReference type="PROSITE" id="PS50043">
    <property type="entry name" value="HTH_LUXR_2"/>
    <property type="match status" value="1"/>
</dbReference>
<evidence type="ECO:0000256" key="2">
    <source>
        <dbReference type="ARBA" id="ARBA00023125"/>
    </source>
</evidence>
<sequence>MLPRWRMYLHRKRPENRAKELSVREWILSAGMGTIAVRTGGRLYIVTMKKHARTIRFNLRVTTSSSGAVCMLEKSIGEREFIGSLQLVMQQLAVIPLHLARQLRTKGYRFASPYPESDNESRTLSDKEATVLKLISQGYKNKDIADRLFMSQRNVEYVISRLFEKSGASSRQEAVLKGIELKWLNLID</sequence>
<evidence type="ECO:0000256" key="1">
    <source>
        <dbReference type="ARBA" id="ARBA00023015"/>
    </source>
</evidence>
<dbReference type="SMART" id="SM00421">
    <property type="entry name" value="HTH_LUXR"/>
    <property type="match status" value="1"/>
</dbReference>